<reference evidence="3 4" key="2">
    <citation type="journal article" date="2017" name="Genome Announc.">
        <title>Draft Genome Sequences of Four Alkaliphilic Bacteria Belonging to the Anaerobacillus Genus.</title>
        <authorList>
            <person name="Bassil N.M."/>
            <person name="Lloyd J.R."/>
        </authorList>
    </citation>
    <scope>NUCLEOTIDE SEQUENCE [LARGE SCALE GENOMIC DNA]</scope>
    <source>
        <strain evidence="3 4">NB2006</strain>
    </source>
</reference>
<keyword evidence="1" id="KW-0812">Transmembrane</keyword>
<dbReference type="EMBL" id="CP063356">
    <property type="protein sequence ID" value="QOY36112.1"/>
    <property type="molecule type" value="Genomic_DNA"/>
</dbReference>
<dbReference type="Proteomes" id="UP000180175">
    <property type="component" value="Chromosome"/>
</dbReference>
<evidence type="ECO:0000256" key="1">
    <source>
        <dbReference type="SAM" id="Phobius"/>
    </source>
</evidence>
<keyword evidence="1" id="KW-1133">Transmembrane helix</keyword>
<keyword evidence="4" id="KW-1185">Reference proteome</keyword>
<evidence type="ECO:0000313" key="4">
    <source>
        <dbReference type="Proteomes" id="UP000180175"/>
    </source>
</evidence>
<name>A0A1S2M239_9BACI</name>
<dbReference type="AlphaFoldDB" id="A0A1S2M239"/>
<feature type="transmembrane region" description="Helical" evidence="1">
    <location>
        <begin position="20"/>
        <end position="41"/>
    </location>
</feature>
<evidence type="ECO:0000313" key="3">
    <source>
        <dbReference type="EMBL" id="QOY36112.1"/>
    </source>
</evidence>
<reference evidence="2 4" key="1">
    <citation type="submission" date="2016-10" db="EMBL/GenBank/DDBJ databases">
        <title>Draft genome sequences of four alkaliphilic bacteria belonging to the Anaerobacillus genus.</title>
        <authorList>
            <person name="Bassil N.M."/>
            <person name="Lloyd J.R."/>
        </authorList>
    </citation>
    <scope>NUCLEOTIDE SEQUENCE [LARGE SCALE GENOMIC DNA]</scope>
    <source>
        <strain evidence="2 4">NB2006</strain>
    </source>
</reference>
<dbReference type="KEGG" id="aia:AWH56_026330"/>
<keyword evidence="1" id="KW-0472">Membrane</keyword>
<dbReference type="RefSeq" id="WP_071317051.1">
    <property type="nucleotide sequence ID" value="NZ_CP063356.2"/>
</dbReference>
<dbReference type="Pfam" id="PF03597">
    <property type="entry name" value="FixS"/>
    <property type="match status" value="1"/>
</dbReference>
<proteinExistence type="predicted"/>
<sequence>MSSVSIFPMNLFQVLFGLSMNGWILIIIMLSLSGAAFFIYYGAKKSGQFEDVEGIKYRMLFEEEEEWELND</sequence>
<reference evidence="3 4" key="3">
    <citation type="journal article" date="2019" name="Int. J. Syst. Evol. Microbiol.">
        <title>Anaerobacillus isosaccharinicus sp. nov., an alkaliphilic bacterium which degrades isosaccharinic acid.</title>
        <authorList>
            <person name="Bassil N.M."/>
            <person name="Lloyd J.R."/>
        </authorList>
    </citation>
    <scope>NUCLEOTIDE SEQUENCE [LARGE SCALE GENOMIC DNA]</scope>
    <source>
        <strain evidence="3 4">NB2006</strain>
    </source>
</reference>
<protein>
    <submittedName>
        <fullName evidence="3">Cbb3-type cytochrome oxidase assembly protein</fullName>
    </submittedName>
</protein>
<evidence type="ECO:0000313" key="2">
    <source>
        <dbReference type="EMBL" id="OIJ18798.1"/>
    </source>
</evidence>
<dbReference type="OrthoDB" id="9802763at2"/>
<organism evidence="2 4">
    <name type="scientific">Anaerobacillus isosaccharinicus</name>
    <dbReference type="NCBI Taxonomy" id="1532552"/>
    <lineage>
        <taxon>Bacteria</taxon>
        <taxon>Bacillati</taxon>
        <taxon>Bacillota</taxon>
        <taxon>Bacilli</taxon>
        <taxon>Bacillales</taxon>
        <taxon>Bacillaceae</taxon>
        <taxon>Anaerobacillus</taxon>
    </lineage>
</organism>
<dbReference type="EMBL" id="LQXD01000086">
    <property type="protein sequence ID" value="OIJ18798.1"/>
    <property type="molecule type" value="Genomic_DNA"/>
</dbReference>
<dbReference type="InterPro" id="IPR004714">
    <property type="entry name" value="Cyt_oxidase_maturation_cbb3"/>
</dbReference>
<gene>
    <name evidence="3" type="ORF">AWH56_026330</name>
    <name evidence="2" type="ORF">AWH56_10205</name>
</gene>
<accession>A0A1S2M239</accession>
<reference evidence="3" key="4">
    <citation type="submission" date="2020-10" db="EMBL/GenBank/DDBJ databases">
        <authorList>
            <person name="Bassil N.M."/>
            <person name="Lloyd J.R."/>
        </authorList>
    </citation>
    <scope>NUCLEOTIDE SEQUENCE</scope>
    <source>
        <strain evidence="3">NB2006</strain>
    </source>
</reference>